<dbReference type="Proteomes" id="UP000315995">
    <property type="component" value="Chromosome"/>
</dbReference>
<dbReference type="EMBL" id="CP041186">
    <property type="protein sequence ID" value="QDG50650.1"/>
    <property type="molecule type" value="Genomic_DNA"/>
</dbReference>
<feature type="domain" description="NIF system FeS cluster assembly NifU C-terminal" evidence="2">
    <location>
        <begin position="5"/>
        <end position="68"/>
    </location>
</feature>
<name>A0A4Y6PQX1_PERCE</name>
<evidence type="ECO:0000313" key="3">
    <source>
        <dbReference type="EMBL" id="QDG50650.1"/>
    </source>
</evidence>
<sequence>MRRQIQKVINDEINPMVAGHGGEIAMVDYFEKNLYIQMSGGCQGCAASTATLKQGIERILREHFGDDINEIIDVTDHSSGDNPYYTDSAASPFG</sequence>
<accession>A0A4Y6PQX1</accession>
<evidence type="ECO:0000256" key="1">
    <source>
        <dbReference type="SAM" id="MobiDB-lite"/>
    </source>
</evidence>
<dbReference type="Gene3D" id="3.30.300.130">
    <property type="entry name" value="Fe-S cluster assembly (FSCA)"/>
    <property type="match status" value="1"/>
</dbReference>
<keyword evidence="4" id="KW-1185">Reference proteome</keyword>
<organism evidence="3 4">
    <name type="scientific">Persicimonas caeni</name>
    <dbReference type="NCBI Taxonomy" id="2292766"/>
    <lineage>
        <taxon>Bacteria</taxon>
        <taxon>Deltaproteobacteria</taxon>
        <taxon>Bradymonadales</taxon>
        <taxon>Bradymonadaceae</taxon>
        <taxon>Persicimonas</taxon>
    </lineage>
</organism>
<dbReference type="GO" id="GO:0016226">
    <property type="term" value="P:iron-sulfur cluster assembly"/>
    <property type="evidence" value="ECO:0007669"/>
    <property type="project" value="InterPro"/>
</dbReference>
<dbReference type="SUPFAM" id="SSF117916">
    <property type="entry name" value="Fe-S cluster assembly (FSCA) domain-like"/>
    <property type="match status" value="1"/>
</dbReference>
<reference evidence="3 4" key="1">
    <citation type="submission" date="2019-06" db="EMBL/GenBank/DDBJ databases">
        <title>Persicimonas caeni gen. nov., sp. nov., a predatory bacterium isolated from solar saltern.</title>
        <authorList>
            <person name="Wang S."/>
        </authorList>
    </citation>
    <scope>NUCLEOTIDE SEQUENCE [LARGE SCALE GENOMIC DNA]</scope>
    <source>
        <strain evidence="3 4">YN101</strain>
    </source>
</reference>
<evidence type="ECO:0000259" key="2">
    <source>
        <dbReference type="Pfam" id="PF01106"/>
    </source>
</evidence>
<dbReference type="Pfam" id="PF01106">
    <property type="entry name" value="NifU"/>
    <property type="match status" value="1"/>
</dbReference>
<feature type="region of interest" description="Disordered" evidence="1">
    <location>
        <begin position="75"/>
        <end position="94"/>
    </location>
</feature>
<accession>A0A5B8Y2L6</accession>
<proteinExistence type="predicted"/>
<dbReference type="InterPro" id="IPR001075">
    <property type="entry name" value="NIF_FeS_clus_asmbl_NifU_C"/>
</dbReference>
<dbReference type="AlphaFoldDB" id="A0A4Y6PQX1"/>
<dbReference type="InterPro" id="IPR034904">
    <property type="entry name" value="FSCA_dom_sf"/>
</dbReference>
<dbReference type="PANTHER" id="PTHR11178">
    <property type="entry name" value="IRON-SULFUR CLUSTER SCAFFOLD PROTEIN NFU-RELATED"/>
    <property type="match status" value="1"/>
</dbReference>
<protein>
    <recommendedName>
        <fullName evidence="2">NIF system FeS cluster assembly NifU C-terminal domain-containing protein</fullName>
    </recommendedName>
</protein>
<evidence type="ECO:0000313" key="4">
    <source>
        <dbReference type="Proteomes" id="UP000315995"/>
    </source>
</evidence>
<dbReference type="GO" id="GO:0005506">
    <property type="term" value="F:iron ion binding"/>
    <property type="evidence" value="ECO:0007669"/>
    <property type="project" value="InterPro"/>
</dbReference>
<dbReference type="GO" id="GO:0051536">
    <property type="term" value="F:iron-sulfur cluster binding"/>
    <property type="evidence" value="ECO:0007669"/>
    <property type="project" value="InterPro"/>
</dbReference>
<dbReference type="RefSeq" id="WP_141197142.1">
    <property type="nucleotide sequence ID" value="NZ_CP041186.1"/>
</dbReference>
<gene>
    <name evidence="3" type="ORF">FIV42_07865</name>
</gene>
<dbReference type="OrthoDB" id="9796965at2"/>